<name>A0ABS9J4G8_9FLAO</name>
<gene>
    <name evidence="1" type="ORF">JM658_10665</name>
</gene>
<evidence type="ECO:0000313" key="1">
    <source>
        <dbReference type="EMBL" id="MCF8715289.1"/>
    </source>
</evidence>
<dbReference type="Pfam" id="PF16250">
    <property type="entry name" value="DUF4907"/>
    <property type="match status" value="1"/>
</dbReference>
<evidence type="ECO:0000313" key="2">
    <source>
        <dbReference type="Proteomes" id="UP000829517"/>
    </source>
</evidence>
<dbReference type="RefSeq" id="WP_236959253.1">
    <property type="nucleotide sequence ID" value="NZ_JAETXX010000006.1"/>
</dbReference>
<comment type="caution">
    <text evidence="1">The sequence shown here is derived from an EMBL/GenBank/DDBJ whole genome shotgun (WGS) entry which is preliminary data.</text>
</comment>
<sequence length="110" mass="12615">MRLNKTQSYLLITSCLVLLSLLYSCNKKEPITSEVIEVDGGFGYEVSYKNRVLIKQEYIPAISFRKAFATKEDAAKIAEVVKGKLMKKQKPIINKEEIDSLHINIEKYED</sequence>
<accession>A0ABS9J4G8</accession>
<protein>
    <submittedName>
        <fullName evidence="1">DUF4907 domain-containing protein</fullName>
    </submittedName>
</protein>
<organism evidence="1 2">
    <name type="scientific">Joostella atrarenae</name>
    <dbReference type="NCBI Taxonomy" id="679257"/>
    <lineage>
        <taxon>Bacteria</taxon>
        <taxon>Pseudomonadati</taxon>
        <taxon>Bacteroidota</taxon>
        <taxon>Flavobacteriia</taxon>
        <taxon>Flavobacteriales</taxon>
        <taxon>Flavobacteriaceae</taxon>
        <taxon>Joostella</taxon>
    </lineage>
</organism>
<keyword evidence="2" id="KW-1185">Reference proteome</keyword>
<dbReference type="PROSITE" id="PS51257">
    <property type="entry name" value="PROKAR_LIPOPROTEIN"/>
    <property type="match status" value="1"/>
</dbReference>
<proteinExistence type="predicted"/>
<dbReference type="Proteomes" id="UP000829517">
    <property type="component" value="Unassembled WGS sequence"/>
</dbReference>
<dbReference type="EMBL" id="JAETXX010000006">
    <property type="protein sequence ID" value="MCF8715289.1"/>
    <property type="molecule type" value="Genomic_DNA"/>
</dbReference>
<dbReference type="InterPro" id="IPR032593">
    <property type="entry name" value="DUF4907"/>
</dbReference>
<reference evidence="1 2" key="1">
    <citation type="submission" date="2021-01" db="EMBL/GenBank/DDBJ databases">
        <title>Genome sequencing of Joostella atrarenae M1-2 (= KCTC 23194).</title>
        <authorList>
            <person name="Zakaria M.R."/>
            <person name="Lam M.Q."/>
            <person name="Chong C.S."/>
        </authorList>
    </citation>
    <scope>NUCLEOTIDE SEQUENCE [LARGE SCALE GENOMIC DNA]</scope>
    <source>
        <strain evidence="1 2">M1-2</strain>
    </source>
</reference>